<dbReference type="Proteomes" id="UP001178662">
    <property type="component" value="Chromosome"/>
</dbReference>
<keyword evidence="3" id="KW-1185">Reference proteome</keyword>
<evidence type="ECO:0000313" key="2">
    <source>
        <dbReference type="EMBL" id="WEK54214.1"/>
    </source>
</evidence>
<feature type="domain" description="Regulatory protein YycH" evidence="1">
    <location>
        <begin position="3"/>
        <end position="421"/>
    </location>
</feature>
<organism evidence="2 3">
    <name type="scientific">Candidatus Cohnella colombiensis</name>
    <dbReference type="NCBI Taxonomy" id="3121368"/>
    <lineage>
        <taxon>Bacteria</taxon>
        <taxon>Bacillati</taxon>
        <taxon>Bacillota</taxon>
        <taxon>Bacilli</taxon>
        <taxon>Bacillales</taxon>
        <taxon>Paenibacillaceae</taxon>
        <taxon>Cohnella</taxon>
    </lineage>
</organism>
<evidence type="ECO:0000259" key="1">
    <source>
        <dbReference type="Pfam" id="PF07435"/>
    </source>
</evidence>
<dbReference type="EMBL" id="CP119317">
    <property type="protein sequence ID" value="WEK54214.1"/>
    <property type="molecule type" value="Genomic_DNA"/>
</dbReference>
<proteinExistence type="predicted"/>
<dbReference type="InterPro" id="IPR042274">
    <property type="entry name" value="YycH/YycI_2"/>
</dbReference>
<reference evidence="2" key="1">
    <citation type="submission" date="2023-03" db="EMBL/GenBank/DDBJ databases">
        <title>Andean soil-derived lignocellulolytic bacterial consortium as a source of novel taxa and putative plastic-active enzymes.</title>
        <authorList>
            <person name="Diaz-Garcia L."/>
            <person name="Chuvochina M."/>
            <person name="Feuerriegel G."/>
            <person name="Bunk B."/>
            <person name="Sproer C."/>
            <person name="Streit W.R."/>
            <person name="Rodriguez L.M."/>
            <person name="Overmann J."/>
            <person name="Jimenez D.J."/>
        </authorList>
    </citation>
    <scope>NUCLEOTIDE SEQUENCE</scope>
    <source>
        <strain evidence="2">MAG 2441</strain>
    </source>
</reference>
<evidence type="ECO:0000313" key="3">
    <source>
        <dbReference type="Proteomes" id="UP001178662"/>
    </source>
</evidence>
<name>A0AA95EWL1_9BACL</name>
<dbReference type="CDD" id="cd15787">
    <property type="entry name" value="YycH_N"/>
    <property type="match status" value="1"/>
</dbReference>
<sequence length="436" mass="49547">MMEKLKTIFLVLLVALSLVQSYFLAYSMPNLDAKAKSELDYVKTEPLGEEEVVNNLISPELLILHMGEDKHTVFYPSTQPYYDIILKKLQDRVFKGIQLEASNTVNWDQVRQEDQGVELRFGRAVPFELLQRVFKIEGNFVLSQDAIERIWIFSSKGREEVRTFFFSEDGRRVYEATRADLTVGDVEGYVGFGQFWDAYETDNGQLYYPTKPISRLLEIQVNYDRYSTDQMQANLFFDPNTTQSIPERLDTPLFYTDGKRGLSVEPASGWMTYTDPVAPTNSENDYIENVLAAVTFINQHGGWNGKHMLAQETVLEGESTIRFQQYYDQLPIVSSAALNIGYMQLVLQQGDVSSYERSLLVLGTQVTNKRSRQLLGGEPLKLLLAQAQASGRKVKALFPAYKPSFIDDQLSLNLVWAIRLDNGEVAILAESSPILS</sequence>
<accession>A0AA95EWL1</accession>
<dbReference type="InterPro" id="IPR009996">
    <property type="entry name" value="YycH"/>
</dbReference>
<dbReference type="Gene3D" id="3.30.310.160">
    <property type="entry name" value="YycH protein, domain 2"/>
    <property type="match status" value="1"/>
</dbReference>
<dbReference type="AlphaFoldDB" id="A0AA95EWL1"/>
<dbReference type="Pfam" id="PF07435">
    <property type="entry name" value="YycH"/>
    <property type="match status" value="1"/>
</dbReference>
<protein>
    <submittedName>
        <fullName evidence="2">Two-component system activity regulator YycH</fullName>
    </submittedName>
</protein>
<gene>
    <name evidence="2" type="primary">yycH</name>
    <name evidence="2" type="ORF">P0Y55_16900</name>
</gene>